<dbReference type="Gene3D" id="2.30.30.40">
    <property type="entry name" value="SH3 Domains"/>
    <property type="match status" value="1"/>
</dbReference>
<dbReference type="CDD" id="cd20071">
    <property type="entry name" value="SET_SMYD"/>
    <property type="match status" value="1"/>
</dbReference>
<proteinExistence type="predicted"/>
<dbReference type="EMBL" id="CAXAMN010001658">
    <property type="protein sequence ID" value="CAK8995593.1"/>
    <property type="molecule type" value="Genomic_DNA"/>
</dbReference>
<dbReference type="InterPro" id="IPR001214">
    <property type="entry name" value="SET_dom"/>
</dbReference>
<keyword evidence="4" id="KW-1185">Reference proteome</keyword>
<feature type="compositionally biased region" description="Basic and acidic residues" evidence="1">
    <location>
        <begin position="123"/>
        <end position="137"/>
    </location>
</feature>
<dbReference type="InterPro" id="IPR003646">
    <property type="entry name" value="SH3-like_bac-type"/>
</dbReference>
<feature type="domain" description="SET" evidence="2">
    <location>
        <begin position="289"/>
        <end position="490"/>
    </location>
</feature>
<protein>
    <recommendedName>
        <fullName evidence="2">SET domain-containing protein</fullName>
    </recommendedName>
</protein>
<dbReference type="Pfam" id="PF08239">
    <property type="entry name" value="SH3_3"/>
    <property type="match status" value="1"/>
</dbReference>
<evidence type="ECO:0000313" key="4">
    <source>
        <dbReference type="Proteomes" id="UP001642484"/>
    </source>
</evidence>
<evidence type="ECO:0000313" key="3">
    <source>
        <dbReference type="EMBL" id="CAK8995593.1"/>
    </source>
</evidence>
<reference evidence="3 4" key="1">
    <citation type="submission" date="2024-02" db="EMBL/GenBank/DDBJ databases">
        <authorList>
            <person name="Chen Y."/>
            <person name="Shah S."/>
            <person name="Dougan E. K."/>
            <person name="Thang M."/>
            <person name="Chan C."/>
        </authorList>
    </citation>
    <scope>NUCLEOTIDE SEQUENCE [LARGE SCALE GENOMIC DNA]</scope>
</reference>
<dbReference type="InterPro" id="IPR050869">
    <property type="entry name" value="H3K4_H4K5_MeTrfase"/>
</dbReference>
<dbReference type="Proteomes" id="UP001642484">
    <property type="component" value="Unassembled WGS sequence"/>
</dbReference>
<dbReference type="InterPro" id="IPR046341">
    <property type="entry name" value="SET_dom_sf"/>
</dbReference>
<dbReference type="Pfam" id="PF00856">
    <property type="entry name" value="SET"/>
    <property type="match status" value="1"/>
</dbReference>
<accession>A0ABP0HZF0</accession>
<gene>
    <name evidence="3" type="ORF">CCMP2556_LOCUS4086</name>
</gene>
<comment type="caution">
    <text evidence="3">The sequence shown here is derived from an EMBL/GenBank/DDBJ whole genome shotgun (WGS) entry which is preliminary data.</text>
</comment>
<evidence type="ECO:0000259" key="2">
    <source>
        <dbReference type="PROSITE" id="PS50280"/>
    </source>
</evidence>
<dbReference type="Gene3D" id="2.170.270.10">
    <property type="entry name" value="SET domain"/>
    <property type="match status" value="1"/>
</dbReference>
<dbReference type="PANTHER" id="PTHR12197">
    <property type="entry name" value="HISTONE-LYSINE N-METHYLTRANSFERASE SMYD"/>
    <property type="match status" value="1"/>
</dbReference>
<dbReference type="SUPFAM" id="SSF82199">
    <property type="entry name" value="SET domain"/>
    <property type="match status" value="1"/>
</dbReference>
<evidence type="ECO:0000256" key="1">
    <source>
        <dbReference type="SAM" id="MobiDB-lite"/>
    </source>
</evidence>
<name>A0ABP0HZF0_9DINO</name>
<organism evidence="3 4">
    <name type="scientific">Durusdinium trenchii</name>
    <dbReference type="NCBI Taxonomy" id="1381693"/>
    <lineage>
        <taxon>Eukaryota</taxon>
        <taxon>Sar</taxon>
        <taxon>Alveolata</taxon>
        <taxon>Dinophyceae</taxon>
        <taxon>Suessiales</taxon>
        <taxon>Symbiodiniaceae</taxon>
        <taxon>Durusdinium</taxon>
    </lineage>
</organism>
<sequence>METFDWDALDGQERTQAEDDELAQGEAQLRALLLRARPKWSSRELEAALRKLQMVSVASVAQLAEVLLLPKVAVSVSPKLELDELEEEVLNVKLQEAGVVQPRGFGFAAARAGHQGRGCNGRPRGDRHGGDRDGDGRCRRRLSRSLEAIDFVVVFERVALRASMALDGEVVGVLTRGRVLRGVPQQDAGRPWVKVKLQEVNGGPVAVREWQVVAPGAGLELADTKPKRVKELSLGSVLHGHMEQHWLKTRQGKAKRHDSSGREFFRCLPERFGWILVNGEHLGLGALLQPLSVDDGFLRRLPDRGLGLFATQEYEEGDCVLEERPFFRRHGVAQLKGHQKFFTKSFRAKFEQIKAPFTMPGDEAQSHVYASPAMLRSAVSFCSASLMTQQMILELHHPPLSSSHPLVSVALAVAKLCRSAVPCCHEVSEEVLQRAILAIEMNIFVGECCFLTFCRMNHSCFPNVVYISEKRQFRALRKIQKGEELLHSYLGRELLLPTELRRRLLWRSKAFECDCTRCTAEEDPMRRVACRSCAHAKEHYEVIFHPGVWLRSEPSLQGKQLAFLNEGQRLKATGERSGSWIHVKVERQVGWVLTNGRSLSPPLQKMLCLPLDAESWRVVADPYDGLPLPEWPGWRLWHEAALLFLPVDDVQTPVAEDETQEEAFSREILEQLPADLDLPCAAFTQDSPCCRFLGDRWSCPSCGEEVADLTSERLLGRLAERTFFTPKMTPALGSVSAKAGTSALKMVKRLFVRQAFELSASCSQRLGPRHWSVQWARLFLVDLAISRLNYGVGRFPALGILLLDALQELWSWLTTLDLSHDPSCFLLTRTLEAQHLLGNDPDPLVQQKLRTLQTWSESCRKQVDILPLRPLIIDGSISFQ</sequence>
<dbReference type="PROSITE" id="PS50280">
    <property type="entry name" value="SET"/>
    <property type="match status" value="1"/>
</dbReference>
<feature type="region of interest" description="Disordered" evidence="1">
    <location>
        <begin position="112"/>
        <end position="137"/>
    </location>
</feature>